<feature type="region of interest" description="Disordered" evidence="5">
    <location>
        <begin position="1"/>
        <end position="22"/>
    </location>
</feature>
<keyword evidence="4 6" id="KW-0472">Membrane</keyword>
<dbReference type="InterPro" id="IPR044839">
    <property type="entry name" value="NDR1-like"/>
</dbReference>
<evidence type="ECO:0000256" key="4">
    <source>
        <dbReference type="ARBA" id="ARBA00023136"/>
    </source>
</evidence>
<feature type="domain" description="Late embryogenesis abundant protein LEA-2 subgroup" evidence="7">
    <location>
        <begin position="116"/>
        <end position="214"/>
    </location>
</feature>
<keyword evidence="2 6" id="KW-0812">Transmembrane</keyword>
<dbReference type="PANTHER" id="PTHR31234">
    <property type="entry name" value="LATE EMBRYOGENESIS ABUNDANT (LEA) HYDROXYPROLINE-RICH GLYCOPROTEIN FAMILY"/>
    <property type="match status" value="1"/>
</dbReference>
<evidence type="ECO:0000256" key="1">
    <source>
        <dbReference type="ARBA" id="ARBA00004167"/>
    </source>
</evidence>
<evidence type="ECO:0000259" key="7">
    <source>
        <dbReference type="Pfam" id="PF03168"/>
    </source>
</evidence>
<dbReference type="InterPro" id="IPR004864">
    <property type="entry name" value="LEA_2"/>
</dbReference>
<evidence type="ECO:0000256" key="5">
    <source>
        <dbReference type="SAM" id="MobiDB-lite"/>
    </source>
</evidence>
<dbReference type="OrthoDB" id="764273at2759"/>
<accession>A0A9J5XPK0</accession>
<proteinExistence type="predicted"/>
<evidence type="ECO:0000313" key="9">
    <source>
        <dbReference type="Proteomes" id="UP000824120"/>
    </source>
</evidence>
<comment type="subcellular location">
    <subcellularLocation>
        <location evidence="1">Membrane</location>
        <topology evidence="1">Single-pass membrane protein</topology>
    </subcellularLocation>
</comment>
<dbReference type="PANTHER" id="PTHR31234:SF65">
    <property type="entry name" value="LATE EMBRYOGENESIS ABUNDANT PROTEIN, LEA_2 SUBGROUP"/>
    <property type="match status" value="1"/>
</dbReference>
<protein>
    <recommendedName>
        <fullName evidence="7">Late embryogenesis abundant protein LEA-2 subgroup domain-containing protein</fullName>
    </recommendedName>
</protein>
<dbReference type="Pfam" id="PF03168">
    <property type="entry name" value="LEA_2"/>
    <property type="match status" value="1"/>
</dbReference>
<organism evidence="8 9">
    <name type="scientific">Solanum commersonii</name>
    <name type="common">Commerson's wild potato</name>
    <name type="synonym">Commerson's nightshade</name>
    <dbReference type="NCBI Taxonomy" id="4109"/>
    <lineage>
        <taxon>Eukaryota</taxon>
        <taxon>Viridiplantae</taxon>
        <taxon>Streptophyta</taxon>
        <taxon>Embryophyta</taxon>
        <taxon>Tracheophyta</taxon>
        <taxon>Spermatophyta</taxon>
        <taxon>Magnoliopsida</taxon>
        <taxon>eudicotyledons</taxon>
        <taxon>Gunneridae</taxon>
        <taxon>Pentapetalae</taxon>
        <taxon>asterids</taxon>
        <taxon>lamiids</taxon>
        <taxon>Solanales</taxon>
        <taxon>Solanaceae</taxon>
        <taxon>Solanoideae</taxon>
        <taxon>Solaneae</taxon>
        <taxon>Solanum</taxon>
    </lineage>
</organism>
<dbReference type="GO" id="GO:0098542">
    <property type="term" value="P:defense response to other organism"/>
    <property type="evidence" value="ECO:0007669"/>
    <property type="project" value="InterPro"/>
</dbReference>
<evidence type="ECO:0000256" key="2">
    <source>
        <dbReference type="ARBA" id="ARBA00022692"/>
    </source>
</evidence>
<evidence type="ECO:0000256" key="3">
    <source>
        <dbReference type="ARBA" id="ARBA00022989"/>
    </source>
</evidence>
<sequence length="235" mass="26049">MSPPQSPNSSRDQVRPLAPSSHRIHIENEEGVNYTSTSSIELSKKQRRRRRCIKCCGCCGVTTIIIGIVILILALTIFKVKDPTIRMNSIRFEGLSSLTSSSNLQTNMNITVSADISIKNPNAVSFKFKPAIASLIYSDRIIAEAMLPRGSARARRTFSMNVNVMVMVEKLIVIPRLTSDLIAGELPISMSTNINGKVNLGVIKKSVDIRMNCNMVVDLQRQDVKDIDCERKVSL</sequence>
<dbReference type="Gene3D" id="2.60.40.1820">
    <property type="match status" value="1"/>
</dbReference>
<dbReference type="GO" id="GO:0016020">
    <property type="term" value="C:membrane"/>
    <property type="evidence" value="ECO:0007669"/>
    <property type="project" value="UniProtKB-SubCell"/>
</dbReference>
<dbReference type="Proteomes" id="UP000824120">
    <property type="component" value="Chromosome 8"/>
</dbReference>
<keyword evidence="3 6" id="KW-1133">Transmembrane helix</keyword>
<dbReference type="AlphaFoldDB" id="A0A9J5XPK0"/>
<evidence type="ECO:0000313" key="8">
    <source>
        <dbReference type="EMBL" id="KAG5589423.1"/>
    </source>
</evidence>
<dbReference type="SUPFAM" id="SSF117070">
    <property type="entry name" value="LEA14-like"/>
    <property type="match status" value="1"/>
</dbReference>
<gene>
    <name evidence="8" type="ORF">H5410_039937</name>
</gene>
<feature type="transmembrane region" description="Helical" evidence="6">
    <location>
        <begin position="52"/>
        <end position="78"/>
    </location>
</feature>
<keyword evidence="9" id="KW-1185">Reference proteome</keyword>
<evidence type="ECO:0000256" key="6">
    <source>
        <dbReference type="SAM" id="Phobius"/>
    </source>
</evidence>
<dbReference type="EMBL" id="JACXVP010000008">
    <property type="protein sequence ID" value="KAG5589423.1"/>
    <property type="molecule type" value="Genomic_DNA"/>
</dbReference>
<name>A0A9J5XPK0_SOLCO</name>
<reference evidence="8 9" key="1">
    <citation type="submission" date="2020-09" db="EMBL/GenBank/DDBJ databases">
        <title>De no assembly of potato wild relative species, Solanum commersonii.</title>
        <authorList>
            <person name="Cho K."/>
        </authorList>
    </citation>
    <scope>NUCLEOTIDE SEQUENCE [LARGE SCALE GENOMIC DNA]</scope>
    <source>
        <strain evidence="8">LZ3.2</strain>
        <tissue evidence="8">Leaf</tissue>
    </source>
</reference>
<comment type="caution">
    <text evidence="8">The sequence shown here is derived from an EMBL/GenBank/DDBJ whole genome shotgun (WGS) entry which is preliminary data.</text>
</comment>